<comment type="caution">
    <text evidence="5">The sequence shown here is derived from an EMBL/GenBank/DDBJ whole genome shotgun (WGS) entry which is preliminary data.</text>
</comment>
<dbReference type="EC" id="3.2.1.52" evidence="5"/>
<keyword evidence="2 5" id="KW-0378">Hydrolase</keyword>
<dbReference type="SUPFAM" id="SSF51445">
    <property type="entry name" value="(Trans)glycosidases"/>
    <property type="match status" value="1"/>
</dbReference>
<comment type="similarity">
    <text evidence="1">Belongs to the glycosyl hydrolase 3 family.</text>
</comment>
<dbReference type="Gene3D" id="3.40.50.1700">
    <property type="entry name" value="Glycoside hydrolase family 3 C-terminal domain"/>
    <property type="match status" value="1"/>
</dbReference>
<dbReference type="NCBIfam" id="NF003740">
    <property type="entry name" value="PRK05337.1"/>
    <property type="match status" value="1"/>
</dbReference>
<keyword evidence="6" id="KW-1185">Reference proteome</keyword>
<dbReference type="InterPro" id="IPR050226">
    <property type="entry name" value="NagZ_Beta-hexosaminidase"/>
</dbReference>
<gene>
    <name evidence="5" type="ORF">JOC58_003413</name>
</gene>
<sequence>MNTEIAHWTLEQKIGQLFVCGFHDIVPDEQIQQLIQQYHIGGVIYFRRNIGTATQIHHLSASLQDMARAQGLPPLLIAIDQEGGMVSRIDQEELSLIPGNMSLGAADDLDLTAAAATISARELYALGINVNFAPCVDVNNNPRNPVIGVRSYSEKPETVGLHGAAAIRAMQAQNVAATAKHFPGHGDTDVDSHYGLASVPHDRQRLEQVELLPFRHAIDAEADLIMTAHVIFPAFEPEPIPSTLSHSVLTGLLREQMGYEGVIVTDCLEMHAIAKHFSIPEAAVRAAQAGADLLLVSHTLEEQIAAIEAVRVAVQEGRLSEQHIDAALKRILKLKAQRQMDTAPVNEAQLAALLGARDTEMVLRRIAAHSITVVKDEGQLPLRRPVSALEGLVIWPQVIRRTEVDEPARHEVSLAEALSLHGLPARQLAIDVEPDEVERQQVIQQAMAAGFVVMVTYTAAGELPEGQALLTRQLHEQLQVPFIVASMRNPYDLNALPDVKTYICAYENRKYAAEALAAVLAGAATATGRLPVTLNEQYGVQI</sequence>
<evidence type="ECO:0000313" key="5">
    <source>
        <dbReference type="EMBL" id="MDR6245500.1"/>
    </source>
</evidence>
<dbReference type="Gene3D" id="3.20.20.300">
    <property type="entry name" value="Glycoside hydrolase, family 3, N-terminal domain"/>
    <property type="match status" value="1"/>
</dbReference>
<dbReference type="InterPro" id="IPR017853">
    <property type="entry name" value="GH"/>
</dbReference>
<name>A0ABU1J1X3_9BACL</name>
<dbReference type="PANTHER" id="PTHR30480:SF16">
    <property type="entry name" value="GLYCOSIDE HYDROLASE FAMILY 3 DOMAIN PROTEIN"/>
    <property type="match status" value="1"/>
</dbReference>
<proteinExistence type="inferred from homology"/>
<dbReference type="InterPro" id="IPR001764">
    <property type="entry name" value="Glyco_hydro_3_N"/>
</dbReference>
<dbReference type="Pfam" id="PF00933">
    <property type="entry name" value="Glyco_hydro_3"/>
    <property type="match status" value="1"/>
</dbReference>
<protein>
    <submittedName>
        <fullName evidence="5">Beta-N-acetylhexosaminidase</fullName>
        <ecNumber evidence="5">3.2.1.52</ecNumber>
    </submittedName>
</protein>
<feature type="domain" description="Glycoside hydrolase family 3 N-terminal" evidence="4">
    <location>
        <begin position="9"/>
        <end position="334"/>
    </location>
</feature>
<keyword evidence="3 5" id="KW-0326">Glycosidase</keyword>
<evidence type="ECO:0000256" key="1">
    <source>
        <dbReference type="ARBA" id="ARBA00005336"/>
    </source>
</evidence>
<dbReference type="RefSeq" id="WP_188775193.1">
    <property type="nucleotide sequence ID" value="NZ_BMMB01000004.1"/>
</dbReference>
<evidence type="ECO:0000256" key="2">
    <source>
        <dbReference type="ARBA" id="ARBA00022801"/>
    </source>
</evidence>
<dbReference type="GO" id="GO:0004563">
    <property type="term" value="F:beta-N-acetylhexosaminidase activity"/>
    <property type="evidence" value="ECO:0007669"/>
    <property type="project" value="UniProtKB-EC"/>
</dbReference>
<dbReference type="Proteomes" id="UP001185028">
    <property type="component" value="Unassembled WGS sequence"/>
</dbReference>
<reference evidence="5 6" key="1">
    <citation type="submission" date="2023-07" db="EMBL/GenBank/DDBJ databases">
        <title>Genomic Encyclopedia of Type Strains, Phase IV (KMG-IV): sequencing the most valuable type-strain genomes for metagenomic binning, comparative biology and taxonomic classification.</title>
        <authorList>
            <person name="Goeker M."/>
        </authorList>
    </citation>
    <scope>NUCLEOTIDE SEQUENCE [LARGE SCALE GENOMIC DNA]</scope>
    <source>
        <strain evidence="5 6">DSM 22170</strain>
    </source>
</reference>
<dbReference type="PANTHER" id="PTHR30480">
    <property type="entry name" value="BETA-HEXOSAMINIDASE-RELATED"/>
    <property type="match status" value="1"/>
</dbReference>
<evidence type="ECO:0000256" key="3">
    <source>
        <dbReference type="ARBA" id="ARBA00023295"/>
    </source>
</evidence>
<dbReference type="InterPro" id="IPR036962">
    <property type="entry name" value="Glyco_hydro_3_N_sf"/>
</dbReference>
<dbReference type="InterPro" id="IPR036881">
    <property type="entry name" value="Glyco_hydro_3_C_sf"/>
</dbReference>
<organism evidence="5 6">
    <name type="scientific">Paenibacillus hunanensis</name>
    <dbReference type="NCBI Taxonomy" id="539262"/>
    <lineage>
        <taxon>Bacteria</taxon>
        <taxon>Bacillati</taxon>
        <taxon>Bacillota</taxon>
        <taxon>Bacilli</taxon>
        <taxon>Bacillales</taxon>
        <taxon>Paenibacillaceae</taxon>
        <taxon>Paenibacillus</taxon>
    </lineage>
</organism>
<evidence type="ECO:0000313" key="6">
    <source>
        <dbReference type="Proteomes" id="UP001185028"/>
    </source>
</evidence>
<dbReference type="EMBL" id="JAVDQH010000015">
    <property type="protein sequence ID" value="MDR6245500.1"/>
    <property type="molecule type" value="Genomic_DNA"/>
</dbReference>
<evidence type="ECO:0000259" key="4">
    <source>
        <dbReference type="Pfam" id="PF00933"/>
    </source>
</evidence>
<accession>A0ABU1J1X3</accession>